<feature type="compositionally biased region" description="Polar residues" evidence="1">
    <location>
        <begin position="385"/>
        <end position="401"/>
    </location>
</feature>
<protein>
    <recommendedName>
        <fullName evidence="4">Cyclin</fullName>
    </recommendedName>
</protein>
<feature type="region of interest" description="Disordered" evidence="1">
    <location>
        <begin position="385"/>
        <end position="417"/>
    </location>
</feature>
<feature type="region of interest" description="Disordered" evidence="1">
    <location>
        <begin position="222"/>
        <end position="241"/>
    </location>
</feature>
<reference evidence="2 3" key="1">
    <citation type="journal article" date="2024" name="Commun. Biol.">
        <title>Comparative genomic analysis of thermophilic fungi reveals convergent evolutionary adaptations and gene losses.</title>
        <authorList>
            <person name="Steindorff A.S."/>
            <person name="Aguilar-Pontes M.V."/>
            <person name="Robinson A.J."/>
            <person name="Andreopoulos B."/>
            <person name="LaButti K."/>
            <person name="Kuo A."/>
            <person name="Mondo S."/>
            <person name="Riley R."/>
            <person name="Otillar R."/>
            <person name="Haridas S."/>
            <person name="Lipzen A."/>
            <person name="Grimwood J."/>
            <person name="Schmutz J."/>
            <person name="Clum A."/>
            <person name="Reid I.D."/>
            <person name="Moisan M.C."/>
            <person name="Butler G."/>
            <person name="Nguyen T.T.M."/>
            <person name="Dewar K."/>
            <person name="Conant G."/>
            <person name="Drula E."/>
            <person name="Henrissat B."/>
            <person name="Hansel C."/>
            <person name="Singer S."/>
            <person name="Hutchinson M.I."/>
            <person name="de Vries R.P."/>
            <person name="Natvig D.O."/>
            <person name="Powell A.J."/>
            <person name="Tsang A."/>
            <person name="Grigoriev I.V."/>
        </authorList>
    </citation>
    <scope>NUCLEOTIDE SEQUENCE [LARGE SCALE GENOMIC DNA]</scope>
    <source>
        <strain evidence="2 3">ATCC 24622</strain>
    </source>
</reference>
<sequence>MQIPSRISLRSGNLADFTAQITCFFWFEPVKMLETAEKGAPVASRMPNYPSSENAVPIPNFKKWVHTVLSTTQVTQNVVLLALLFIYRLKMANPTVKGRPGSEYRLLTVALMLGNKFLDDNTYTNKTWAEVSGISVGEIHVMEVEFLSNMRYSLLVSKEQWEEWLDKLAKFWEFCTRAQPPSASPLAIPSPTVYHNNNFASPVLSPTGHTMHLVPGGYAAQRHTQCHSPSHDGFPSSGTQTWQSAYQAASAVSPLALKPDSQSLRKRGLPDDDLTEPPPKRISRQLTQPQLAQPSKLASDAPHQLLARPLARPSLPAPSTGFNSGPTGALQQQQHPTVPASYPPQSSAMLSLPPLVPGIRAMSTVYPAATTTFAPQLPTLVTSGPQMTASSIPTVTPTGSYPPTAYGTPTKRRSPQSALTPVTAGYASSPLADTFPSHSIGSLGGMGTSSGVHTPISHSPSVYLQQRPSPYKPVRHVNTLLYPPPSAFLERYHFSNAVPPNQMHYQPLGRRNEYRTGIVPEFTAPGPGSFVPGRSQTDSGNMVHAMPQLDANHGARAQSRLGHFGSTVPRDHFTSGH</sequence>
<comment type="caution">
    <text evidence="2">The sequence shown here is derived from an EMBL/GenBank/DDBJ whole genome shotgun (WGS) entry which is preliminary data.</text>
</comment>
<evidence type="ECO:0000313" key="3">
    <source>
        <dbReference type="Proteomes" id="UP001586593"/>
    </source>
</evidence>
<feature type="compositionally biased region" description="Polar residues" evidence="1">
    <location>
        <begin position="320"/>
        <end position="336"/>
    </location>
</feature>
<dbReference type="InterPro" id="IPR036915">
    <property type="entry name" value="Cyclin-like_sf"/>
</dbReference>
<evidence type="ECO:0000256" key="1">
    <source>
        <dbReference type="SAM" id="MobiDB-lite"/>
    </source>
</evidence>
<feature type="region of interest" description="Disordered" evidence="1">
    <location>
        <begin position="311"/>
        <end position="345"/>
    </location>
</feature>
<dbReference type="SUPFAM" id="SSF47954">
    <property type="entry name" value="Cyclin-like"/>
    <property type="match status" value="1"/>
</dbReference>
<proteinExistence type="predicted"/>
<dbReference type="InterPro" id="IPR013922">
    <property type="entry name" value="Cyclin_PHO80-like"/>
</dbReference>
<gene>
    <name evidence="2" type="ORF">VTK73DRAFT_9862</name>
</gene>
<dbReference type="Proteomes" id="UP001586593">
    <property type="component" value="Unassembled WGS sequence"/>
</dbReference>
<dbReference type="Pfam" id="PF08613">
    <property type="entry name" value="Cyclin"/>
    <property type="match status" value="1"/>
</dbReference>
<accession>A0ABR3XJ38</accession>
<name>A0ABR3XJ38_9PEZI</name>
<dbReference type="CDD" id="cd20557">
    <property type="entry name" value="CYCLIN_ScPCL1-like"/>
    <property type="match status" value="1"/>
</dbReference>
<dbReference type="PANTHER" id="PTHR15615">
    <property type="match status" value="1"/>
</dbReference>
<dbReference type="PANTHER" id="PTHR15615:SF118">
    <property type="entry name" value="CYCLIN, HYPOTHETICAL (EUROFUNG)"/>
    <property type="match status" value="1"/>
</dbReference>
<evidence type="ECO:0008006" key="4">
    <source>
        <dbReference type="Google" id="ProtNLM"/>
    </source>
</evidence>
<feature type="compositionally biased region" description="Polar residues" evidence="1">
    <location>
        <begin position="284"/>
        <end position="293"/>
    </location>
</feature>
<organism evidence="2 3">
    <name type="scientific">Phialemonium thermophilum</name>
    <dbReference type="NCBI Taxonomy" id="223376"/>
    <lineage>
        <taxon>Eukaryota</taxon>
        <taxon>Fungi</taxon>
        <taxon>Dikarya</taxon>
        <taxon>Ascomycota</taxon>
        <taxon>Pezizomycotina</taxon>
        <taxon>Sordariomycetes</taxon>
        <taxon>Sordariomycetidae</taxon>
        <taxon>Cephalothecales</taxon>
        <taxon>Cephalothecaceae</taxon>
        <taxon>Phialemonium</taxon>
    </lineage>
</organism>
<dbReference type="EMBL" id="JAZHXJ010000087">
    <property type="protein sequence ID" value="KAL1875741.1"/>
    <property type="molecule type" value="Genomic_DNA"/>
</dbReference>
<evidence type="ECO:0000313" key="2">
    <source>
        <dbReference type="EMBL" id="KAL1875741.1"/>
    </source>
</evidence>
<dbReference type="Gene3D" id="1.10.472.10">
    <property type="entry name" value="Cyclin-like"/>
    <property type="match status" value="1"/>
</dbReference>
<feature type="region of interest" description="Disordered" evidence="1">
    <location>
        <begin position="254"/>
        <end position="299"/>
    </location>
</feature>
<keyword evidence="3" id="KW-1185">Reference proteome</keyword>